<dbReference type="NCBIfam" id="TIGR03945">
    <property type="entry name" value="PLP_SbnA_fam"/>
    <property type="match status" value="1"/>
</dbReference>
<evidence type="ECO:0000256" key="4">
    <source>
        <dbReference type="ARBA" id="ARBA00022898"/>
    </source>
</evidence>
<feature type="domain" description="Tryptophan synthase beta chain-like PALP" evidence="5">
    <location>
        <begin position="18"/>
        <end position="292"/>
    </location>
</feature>
<evidence type="ECO:0000259" key="5">
    <source>
        <dbReference type="Pfam" id="PF00291"/>
    </source>
</evidence>
<comment type="subunit">
    <text evidence="2">Homodimer.</text>
</comment>
<sequence>MIFESASDVVLDDIFLRLPDFVPDVSVLLKLEGLNPAGSVKLKTAVALVESAETAGGLPAGTRLIESSSGNLGVALSVVCAARGYPLTVVTDPNAARPAVRAMESLGTEVVEVSQRDAHGGYLGTRLDLIRRRLAAEPALVWLNQYANQANAAVHRERTARSVHRELGDLDILFVGAGTTGTLMGCVQYFAEHSPRTRVVAVDAAGSVTFGGSAAPRFIPGLGTSRRPEIFTDSGAFEKVLVEEADSIAMCRTVAARYGLLVGGSTGTVLAAVQRLAPTLAPGCRVAAISPDLGDKYLDTVYSDTWVAERYTEIPDLAGLGHATAR</sequence>
<dbReference type="Proteomes" id="UP001617351">
    <property type="component" value="Unassembled WGS sequence"/>
</dbReference>
<dbReference type="InterPro" id="IPR050214">
    <property type="entry name" value="Cys_Synth/Cystath_Beta-Synth"/>
</dbReference>
<dbReference type="Pfam" id="PF00291">
    <property type="entry name" value="PALP"/>
    <property type="match status" value="1"/>
</dbReference>
<protein>
    <submittedName>
        <fullName evidence="6">2,3-diaminopropionate biosynthesis protein SbnA</fullName>
    </submittedName>
</protein>
<gene>
    <name evidence="6" type="primary">sbnA</name>
    <name evidence="6" type="ORF">ACIO7M_11590</name>
</gene>
<dbReference type="CDD" id="cd01561">
    <property type="entry name" value="CBS_like"/>
    <property type="match status" value="1"/>
</dbReference>
<organism evidence="6 7">
    <name type="scientific">Streptomyces toxytricini</name>
    <name type="common">Actinomyces toxytricini</name>
    <dbReference type="NCBI Taxonomy" id="67369"/>
    <lineage>
        <taxon>Bacteria</taxon>
        <taxon>Bacillati</taxon>
        <taxon>Actinomycetota</taxon>
        <taxon>Actinomycetes</taxon>
        <taxon>Kitasatosporales</taxon>
        <taxon>Streptomycetaceae</taxon>
        <taxon>Streptomyces</taxon>
    </lineage>
</organism>
<comment type="cofactor">
    <cofactor evidence="1">
        <name>pyridoxal 5'-phosphate</name>
        <dbReference type="ChEBI" id="CHEBI:597326"/>
    </cofactor>
</comment>
<evidence type="ECO:0000256" key="3">
    <source>
        <dbReference type="ARBA" id="ARBA00022679"/>
    </source>
</evidence>
<dbReference type="Gene3D" id="3.40.50.1100">
    <property type="match status" value="2"/>
</dbReference>
<dbReference type="PANTHER" id="PTHR10314">
    <property type="entry name" value="CYSTATHIONINE BETA-SYNTHASE"/>
    <property type="match status" value="1"/>
</dbReference>
<keyword evidence="7" id="KW-1185">Reference proteome</keyword>
<evidence type="ECO:0000313" key="6">
    <source>
        <dbReference type="EMBL" id="MFJ2821750.1"/>
    </source>
</evidence>
<evidence type="ECO:0000256" key="1">
    <source>
        <dbReference type="ARBA" id="ARBA00001933"/>
    </source>
</evidence>
<accession>A0ABW8EET2</accession>
<name>A0ABW8EET2_STRT5</name>
<comment type="caution">
    <text evidence="6">The sequence shown here is derived from an EMBL/GenBank/DDBJ whole genome shotgun (WGS) entry which is preliminary data.</text>
</comment>
<reference evidence="6 7" key="1">
    <citation type="submission" date="2024-10" db="EMBL/GenBank/DDBJ databases">
        <title>The Natural Products Discovery Center: Release of the First 8490 Sequenced Strains for Exploring Actinobacteria Biosynthetic Diversity.</title>
        <authorList>
            <person name="Kalkreuter E."/>
            <person name="Kautsar S.A."/>
            <person name="Yang D."/>
            <person name="Bader C.D."/>
            <person name="Teijaro C.N."/>
            <person name="Fluegel L."/>
            <person name="Davis C.M."/>
            <person name="Simpson J.R."/>
            <person name="Lauterbach L."/>
            <person name="Steele A.D."/>
            <person name="Gui C."/>
            <person name="Meng S."/>
            <person name="Li G."/>
            <person name="Viehrig K."/>
            <person name="Ye F."/>
            <person name="Su P."/>
            <person name="Kiefer A.F."/>
            <person name="Nichols A."/>
            <person name="Cepeda A.J."/>
            <person name="Yan W."/>
            <person name="Fan B."/>
            <person name="Jiang Y."/>
            <person name="Adhikari A."/>
            <person name="Zheng C.-J."/>
            <person name="Schuster L."/>
            <person name="Cowan T.M."/>
            <person name="Smanski M.J."/>
            <person name="Chevrette M.G."/>
            <person name="De Carvalho L.P.S."/>
            <person name="Shen B."/>
        </authorList>
    </citation>
    <scope>NUCLEOTIDE SEQUENCE [LARGE SCALE GENOMIC DNA]</scope>
    <source>
        <strain evidence="6 7">NPDC087220</strain>
    </source>
</reference>
<evidence type="ECO:0000256" key="2">
    <source>
        <dbReference type="ARBA" id="ARBA00011738"/>
    </source>
</evidence>
<dbReference type="EMBL" id="JBIUYY010000004">
    <property type="protein sequence ID" value="MFJ2821750.1"/>
    <property type="molecule type" value="Genomic_DNA"/>
</dbReference>
<dbReference type="InterPro" id="IPR023927">
    <property type="entry name" value="SbnA"/>
</dbReference>
<dbReference type="InterPro" id="IPR036052">
    <property type="entry name" value="TrpB-like_PALP_sf"/>
</dbReference>
<dbReference type="SUPFAM" id="SSF53686">
    <property type="entry name" value="Tryptophan synthase beta subunit-like PLP-dependent enzymes"/>
    <property type="match status" value="1"/>
</dbReference>
<keyword evidence="3" id="KW-0808">Transferase</keyword>
<dbReference type="RefSeq" id="WP_402379922.1">
    <property type="nucleotide sequence ID" value="NZ_JBIUYY010000004.1"/>
</dbReference>
<dbReference type="InterPro" id="IPR001926">
    <property type="entry name" value="TrpB-like_PALP"/>
</dbReference>
<keyword evidence="4" id="KW-0663">Pyridoxal phosphate</keyword>
<proteinExistence type="predicted"/>
<evidence type="ECO:0000313" key="7">
    <source>
        <dbReference type="Proteomes" id="UP001617351"/>
    </source>
</evidence>